<feature type="modified residue" description="O-(pantetheine 4'-phosphoryl)serine" evidence="9">
    <location>
        <position position="203"/>
    </location>
</feature>
<dbReference type="CDD" id="cd08950">
    <property type="entry name" value="KR_fFAS_SDR_c_like"/>
    <property type="match status" value="1"/>
</dbReference>
<keyword evidence="13" id="KW-1185">Reference proteome</keyword>
<dbReference type="Pfam" id="PF18325">
    <property type="entry name" value="Fas_alpha_ACP"/>
    <property type="match status" value="1"/>
</dbReference>
<dbReference type="GO" id="GO:0004315">
    <property type="term" value="F:3-oxoacyl-[acyl-carrier-protein] synthase activity"/>
    <property type="evidence" value="ECO:0007669"/>
    <property type="project" value="InterPro"/>
</dbReference>
<dbReference type="PANTHER" id="PTHR10982:SF21">
    <property type="entry name" value="FATTY ACID SYNTHASE SUBUNIT BETA"/>
    <property type="match status" value="1"/>
</dbReference>
<name>A0A178ZRW7_9EURO</name>
<evidence type="ECO:0000256" key="5">
    <source>
        <dbReference type="ARBA" id="ARBA00048237"/>
    </source>
</evidence>
<dbReference type="InterPro" id="IPR018201">
    <property type="entry name" value="Ketoacyl_synth_AS"/>
</dbReference>
<dbReference type="CDD" id="cd00828">
    <property type="entry name" value="elong_cond_enzymes"/>
    <property type="match status" value="1"/>
</dbReference>
<dbReference type="Pfam" id="PF02801">
    <property type="entry name" value="Ketoacyl-synt_C"/>
    <property type="match status" value="1"/>
</dbReference>
<comment type="catalytic activity">
    <reaction evidence="5">
        <text>acetyl-CoA + n malonyl-CoA + 2n NADPH + 4n H(+) = a long-chain-acyl-CoA + n CoA + n CO2 + 2n NADP(+).</text>
        <dbReference type="EC" id="2.3.1.86"/>
    </reaction>
</comment>
<dbReference type="RefSeq" id="XP_018695916.1">
    <property type="nucleotide sequence ID" value="XM_018833292.1"/>
</dbReference>
<evidence type="ECO:0000256" key="3">
    <source>
        <dbReference type="ARBA" id="ARBA00022553"/>
    </source>
</evidence>
<dbReference type="Gene3D" id="3.30.70.2490">
    <property type="match status" value="1"/>
</dbReference>
<dbReference type="PANTHER" id="PTHR10982">
    <property type="entry name" value="MALONYL COA-ACYL CARRIER PROTEIN TRANSACYLASE"/>
    <property type="match status" value="1"/>
</dbReference>
<keyword evidence="3" id="KW-0597">Phosphoprotein</keyword>
<dbReference type="InterPro" id="IPR016039">
    <property type="entry name" value="Thiolase-like"/>
</dbReference>
<reference evidence="12 13" key="1">
    <citation type="submission" date="2016-04" db="EMBL/GenBank/DDBJ databases">
        <title>Draft genome of Fonsecaea erecta CBS 125763.</title>
        <authorList>
            <person name="Weiss V.A."/>
            <person name="Vicente V.A."/>
            <person name="Raittz R.T."/>
            <person name="Moreno L.F."/>
            <person name="De Souza E.M."/>
            <person name="Pedrosa F.O."/>
            <person name="Steffens M.B."/>
            <person name="Faoro H."/>
            <person name="Tadra-Sfeir M.Z."/>
            <person name="Najafzadeh M.J."/>
            <person name="Felipe M.S."/>
            <person name="Teixeira M."/>
            <person name="Sun J."/>
            <person name="Xi L."/>
            <person name="Gomes R."/>
            <person name="De Azevedo C.M."/>
            <person name="Salgado C.G."/>
            <person name="Da Silva M.B."/>
            <person name="Nascimento M.F."/>
            <person name="Queiroz-Telles F."/>
            <person name="Attili D.S."/>
            <person name="Gorbushina A."/>
        </authorList>
    </citation>
    <scope>NUCLEOTIDE SEQUENCE [LARGE SCALE GENOMIC DNA]</scope>
    <source>
        <strain evidence="12 13">CBS 125763</strain>
    </source>
</reference>
<keyword evidence="2 7" id="KW-0596">Phosphopantetheine</keyword>
<dbReference type="PIRSF" id="PIRSF000454">
    <property type="entry name" value="FAS_yeast_alpha"/>
    <property type="match status" value="1"/>
</dbReference>
<dbReference type="PROSITE" id="PS52004">
    <property type="entry name" value="KS3_2"/>
    <property type="match status" value="1"/>
</dbReference>
<evidence type="ECO:0000256" key="9">
    <source>
        <dbReference type="PIRSR" id="PIRSR000454-4"/>
    </source>
</evidence>
<dbReference type="GO" id="GO:0005835">
    <property type="term" value="C:fatty acid synthase complex"/>
    <property type="evidence" value="ECO:0007669"/>
    <property type="project" value="InterPro"/>
</dbReference>
<protein>
    <recommendedName>
        <fullName evidence="11">Ketosynthase family 3 (KS3) domain-containing protein</fullName>
    </recommendedName>
</protein>
<organism evidence="12 13">
    <name type="scientific">Fonsecaea erecta</name>
    <dbReference type="NCBI Taxonomy" id="1367422"/>
    <lineage>
        <taxon>Eukaryota</taxon>
        <taxon>Fungi</taxon>
        <taxon>Dikarya</taxon>
        <taxon>Ascomycota</taxon>
        <taxon>Pezizomycotina</taxon>
        <taxon>Eurotiomycetes</taxon>
        <taxon>Chaetothyriomycetidae</taxon>
        <taxon>Chaetothyriales</taxon>
        <taxon>Herpotrichiellaceae</taxon>
        <taxon>Fonsecaea</taxon>
    </lineage>
</organism>
<dbReference type="InterPro" id="IPR014031">
    <property type="entry name" value="Ketoacyl_synth_C"/>
</dbReference>
<feature type="domain" description="Ketosynthase family 3 (KS3)" evidence="11">
    <location>
        <begin position="1072"/>
        <end position="1611"/>
    </location>
</feature>
<evidence type="ECO:0000256" key="1">
    <source>
        <dbReference type="ARBA" id="ARBA00007485"/>
    </source>
</evidence>
<dbReference type="Pfam" id="PF00109">
    <property type="entry name" value="ketoacyl-synt"/>
    <property type="match status" value="1"/>
</dbReference>
<dbReference type="SUPFAM" id="SSF51735">
    <property type="entry name" value="NAD(P)-binding Rossmann-fold domains"/>
    <property type="match status" value="1"/>
</dbReference>
<evidence type="ECO:0000256" key="8">
    <source>
        <dbReference type="PIRSR" id="PIRSR000454-1"/>
    </source>
</evidence>
<dbReference type="Gene3D" id="3.90.25.70">
    <property type="match status" value="1"/>
</dbReference>
<keyword evidence="4 7" id="KW-0808">Transferase</keyword>
<dbReference type="GO" id="GO:0004316">
    <property type="term" value="F:3-oxoacyl-[acyl-carrier-protein] reductase (NADPH) activity"/>
    <property type="evidence" value="ECO:0007669"/>
    <property type="project" value="UniProtKB-EC"/>
</dbReference>
<gene>
    <name evidence="12" type="ORF">AYL99_01776</name>
</gene>
<evidence type="ECO:0000313" key="12">
    <source>
        <dbReference type="EMBL" id="OAP62549.1"/>
    </source>
</evidence>
<dbReference type="SUPFAM" id="SSF53901">
    <property type="entry name" value="Thiolase-like"/>
    <property type="match status" value="2"/>
</dbReference>
<evidence type="ECO:0000256" key="6">
    <source>
        <dbReference type="ARBA" id="ARBA00048508"/>
    </source>
</evidence>
<dbReference type="FunFam" id="3.40.50.720:FF:000168">
    <property type="entry name" value="Fatty acid synthase subunit alpha"/>
    <property type="match status" value="1"/>
</dbReference>
<evidence type="ECO:0000256" key="10">
    <source>
        <dbReference type="SAM" id="MobiDB-lite"/>
    </source>
</evidence>
<dbReference type="Gene3D" id="6.10.140.1410">
    <property type="match status" value="1"/>
</dbReference>
<dbReference type="OrthoDB" id="4301761at2759"/>
<feature type="region of interest" description="Disordered" evidence="10">
    <location>
        <begin position="92"/>
        <end position="111"/>
    </location>
</feature>
<evidence type="ECO:0000256" key="7">
    <source>
        <dbReference type="PIRNR" id="PIRNR000454"/>
    </source>
</evidence>
<dbReference type="GO" id="GO:0008897">
    <property type="term" value="F:holo-[acyl-carrier-protein] synthase activity"/>
    <property type="evidence" value="ECO:0007669"/>
    <property type="project" value="InterPro"/>
</dbReference>
<evidence type="ECO:0000313" key="13">
    <source>
        <dbReference type="Proteomes" id="UP000078343"/>
    </source>
</evidence>
<dbReference type="STRING" id="1367422.A0A178ZRW7"/>
<dbReference type="InterPro" id="IPR020841">
    <property type="entry name" value="PKS_Beta-ketoAc_synthase_dom"/>
</dbReference>
<dbReference type="InterPro" id="IPR014030">
    <property type="entry name" value="Ketoacyl_synth_N"/>
</dbReference>
<dbReference type="GO" id="GO:0044550">
    <property type="term" value="P:secondary metabolite biosynthetic process"/>
    <property type="evidence" value="ECO:0007669"/>
    <property type="project" value="UniProtKB-ARBA"/>
</dbReference>
<feature type="region of interest" description="Disordered" evidence="10">
    <location>
        <begin position="1300"/>
        <end position="1319"/>
    </location>
</feature>
<dbReference type="InterPro" id="IPR050830">
    <property type="entry name" value="Fungal_FAS"/>
</dbReference>
<comment type="caution">
    <text evidence="12">The sequence shown here is derived from an EMBL/GenBank/DDBJ whole genome shotgun (WGS) entry which is preliminary data.</text>
</comment>
<proteinExistence type="inferred from homology"/>
<dbReference type="Proteomes" id="UP000078343">
    <property type="component" value="Unassembled WGS sequence"/>
</dbReference>
<dbReference type="GeneID" id="30005946"/>
<dbReference type="Pfam" id="PF18314">
    <property type="entry name" value="FAS_I_H"/>
    <property type="match status" value="1"/>
</dbReference>
<evidence type="ECO:0000256" key="4">
    <source>
        <dbReference type="ARBA" id="ARBA00022679"/>
    </source>
</evidence>
<accession>A0A178ZRW7</accession>
<dbReference type="EMBL" id="LVYI01000002">
    <property type="protein sequence ID" value="OAP62549.1"/>
    <property type="molecule type" value="Genomic_DNA"/>
</dbReference>
<comment type="similarity">
    <text evidence="1 7">Belongs to the thiolase-like superfamily. Fungal fatty acid synthetase subunit alpha family.</text>
</comment>
<dbReference type="GO" id="GO:0004312">
    <property type="term" value="F:fatty acid synthase activity"/>
    <property type="evidence" value="ECO:0007669"/>
    <property type="project" value="InterPro"/>
</dbReference>
<dbReference type="Gene3D" id="3.40.47.10">
    <property type="match status" value="1"/>
</dbReference>
<dbReference type="InterPro" id="IPR041550">
    <property type="entry name" value="FASI_helical"/>
</dbReference>
<dbReference type="GO" id="GO:0004321">
    <property type="term" value="F:fatty-acyl-CoA synthase activity"/>
    <property type="evidence" value="ECO:0007669"/>
    <property type="project" value="UniProtKB-EC"/>
</dbReference>
<dbReference type="InterPro" id="IPR036291">
    <property type="entry name" value="NAD(P)-bd_dom_sf"/>
</dbReference>
<sequence length="1672" mass="183243">MGDEIQYTPTEQQLTRVLMIELLAIKTQDTILRDFSTERLIEIGPAETLTNMAAKTIKSSGYDISDVALGLERQLLSYKRDRDAIYYRYQVEEGAESSPEPAQPAVSEMPTKAEAPRLAKSVQEEAPEMAIQTPQISIPDQPVTAIELLTAVVALALKKTPSEVVQDQTIKALSGGKLHHSLVSWRISWTWVNSRPKPMSGRSTVQNEIIGDLIEEFGWLPDQPEEVPLAELGDLISSSRTGSKLGPCTSKVVGKVMSTKMPAGFGVAVSRRYLSSIWHFAQGLQDRTLLLAAFRPPQTRLSNEKEGQSYLNDVAQQALLDIGVQPSAFMSECKDQHSRASDIVPSAALNSLRAEQHKRDLDLLKVFAKRTEQDIHCVSAKETGMKMQLDDLQGRVDAWSAEHGEAYERGIMPKFDSKKIRKYDSYWNWVIQDLYAIYSTASSGDIKKIGAQAEDSYGHLSRRVTRQLLDTIQRLLDTVEDITPILTRKAIELWLHGLQKACKEASCQARPRLKYSGISTIPILNISEEGRISVSTIPRQIPKQYSFSASSDADAVFSLLQTVENSAAESAPSTPQSAEAVSPRLPPASCAWTPEMQTKAQNGWHRNEKITVAYTHCFRQAATEGLSFHGKTVLVTGAGKNSIGLEMVRLCLAAGAAVLVTTSSYSQDTVAYYKELYQFHGARGSQLVVVPWNGGSSQDVHGLVRYIYEEIGWDPDHILPFAAISVVGHAVDDLDDKSELAQRVMLTNLLRLLGCIKAEKARRRIRTHPTQVILPLSPNHGSFGQDGLYAESKLALEALLNKWWSEDWRDYLTLCGAVIGWTRGTGLMHNNDVLAAGLEKDVGIRTFSSTEMAWNLLALMDVSMASFCDTEPIKADLSGGLSAHMTLQPVLKQIQNEIQSQAAIKRALYRELQETEPASSLTPLTKVPRKASIRMQSMDLPDWEEIKSTAEQLDGMVDLNRVVVVVGFGEAGPCGSARTRWEAECSGTFSIHGCLELAWIMGLVKYHNGPLQGKDYSGWIDVATKEPIADADIKAKYEDHIIQHTGIRLVEQRQHDLTTPDRQQVLCEVAIKEDLEPFEVSLDTARDLQREHGTENVLIGTEVAEGQVMVTLRAGTTIFIPRAAKLGRAVGAQMPLGWDARTYGIPEDVIAQVDPTTLYALVATAEAFLSSGITDAFELFDHIHVGELGNAIGSGLGGQRSSHAMFKQRFLGRQVQKDVLAETFLNTTAAWINMLLCGASGPIRTPVGACATALESVDTGFDLIINGRAKAVLVGGVDNLERDIAHEFANMHATVDANVDASAGRSPKDASRPTTTTRAGFVEGEGCGVQLLTTAQLALDMGLPIKAIVAMAHTASDKVGRSVPAPGKGILTAATEKRGGPVSPLLSLPYRRRQLEHSLRQIEEYCATEDGWLDEWLAEQCVRPGETAASENAEVVESVTAYRRQVDADAQRSIRDARYRYGNGFWRDEPSISPLRGALAVWGLTVDDLSIASLHGTSTPKNDVNETAVLQTQLQWLGRKKGNLLPCVSQKSLLGHGKGAAGAFALNGCLQSLRTGFIPGNRNADNIDCQLRDRDLLFFPSQTYRSSSAIKAFSVTSFGFGQKGAQVVGVNPRYLLATIGEGSYKTYKAKVKDRELNANRTLQSDIAGGKLVRVKERSTYSDDMVEVNLLNR</sequence>
<feature type="active site" description="For beta-ketoacyl synthase activity" evidence="8">
    <location>
        <position position="1250"/>
    </location>
</feature>
<dbReference type="PROSITE" id="PS00606">
    <property type="entry name" value="KS3_1"/>
    <property type="match status" value="1"/>
</dbReference>
<dbReference type="Gene3D" id="3.40.50.720">
    <property type="entry name" value="NAD(P)-binding Rossmann-like Domain"/>
    <property type="match status" value="1"/>
</dbReference>
<dbReference type="InterPro" id="IPR026025">
    <property type="entry name" value="FAS_alpha_yeast"/>
</dbReference>
<dbReference type="InterPro" id="IPR040899">
    <property type="entry name" value="Fas_alpha_ACP"/>
</dbReference>
<dbReference type="GO" id="GO:0042759">
    <property type="term" value="P:long-chain fatty acid biosynthetic process"/>
    <property type="evidence" value="ECO:0007669"/>
    <property type="project" value="UniProtKB-UniRule"/>
</dbReference>
<evidence type="ECO:0000256" key="2">
    <source>
        <dbReference type="ARBA" id="ARBA00022450"/>
    </source>
</evidence>
<comment type="catalytic activity">
    <reaction evidence="6">
        <text>a (3R)-hydroxyacyl-[ACP] + NADP(+) = a 3-oxoacyl-[ACP] + NADPH + H(+)</text>
        <dbReference type="Rhea" id="RHEA:17397"/>
        <dbReference type="Rhea" id="RHEA-COMP:9916"/>
        <dbReference type="Rhea" id="RHEA-COMP:9945"/>
        <dbReference type="ChEBI" id="CHEBI:15378"/>
        <dbReference type="ChEBI" id="CHEBI:57783"/>
        <dbReference type="ChEBI" id="CHEBI:58349"/>
        <dbReference type="ChEBI" id="CHEBI:78776"/>
        <dbReference type="ChEBI" id="CHEBI:78827"/>
        <dbReference type="EC" id="1.1.1.100"/>
    </reaction>
</comment>
<dbReference type="InterPro" id="IPR047224">
    <property type="entry name" value="FAS_alpha_su_C"/>
</dbReference>
<evidence type="ECO:0000259" key="11">
    <source>
        <dbReference type="PROSITE" id="PS52004"/>
    </source>
</evidence>